<name>A0A6J4QJA8_9BACT</name>
<feature type="non-terminal residue" evidence="2">
    <location>
        <position position="35"/>
    </location>
</feature>
<sequence>GPGQRLQRLPAHPRAAQARRLRDVARHQRRAGGRV</sequence>
<proteinExistence type="predicted"/>
<feature type="region of interest" description="Disordered" evidence="1">
    <location>
        <begin position="1"/>
        <end position="35"/>
    </location>
</feature>
<accession>A0A6J4QJA8</accession>
<dbReference type="EMBL" id="CADCUQ010001021">
    <property type="protein sequence ID" value="CAA9443651.1"/>
    <property type="molecule type" value="Genomic_DNA"/>
</dbReference>
<dbReference type="AlphaFoldDB" id="A0A6J4QJA8"/>
<evidence type="ECO:0000256" key="1">
    <source>
        <dbReference type="SAM" id="MobiDB-lite"/>
    </source>
</evidence>
<evidence type="ECO:0000313" key="2">
    <source>
        <dbReference type="EMBL" id="CAA9443651.1"/>
    </source>
</evidence>
<protein>
    <submittedName>
        <fullName evidence="2">Alkaline ceramidase domain protein</fullName>
    </submittedName>
</protein>
<reference evidence="2" key="1">
    <citation type="submission" date="2020-02" db="EMBL/GenBank/DDBJ databases">
        <authorList>
            <person name="Meier V. D."/>
        </authorList>
    </citation>
    <scope>NUCLEOTIDE SEQUENCE</scope>
    <source>
        <strain evidence="2">AVDCRST_MAG64</strain>
    </source>
</reference>
<gene>
    <name evidence="2" type="ORF">AVDCRST_MAG64-4364</name>
</gene>
<feature type="non-terminal residue" evidence="2">
    <location>
        <position position="1"/>
    </location>
</feature>
<organism evidence="2">
    <name type="scientific">uncultured Phycisphaerae bacterium</name>
    <dbReference type="NCBI Taxonomy" id="904963"/>
    <lineage>
        <taxon>Bacteria</taxon>
        <taxon>Pseudomonadati</taxon>
        <taxon>Planctomycetota</taxon>
        <taxon>Phycisphaerae</taxon>
        <taxon>environmental samples</taxon>
    </lineage>
</organism>